<dbReference type="GO" id="GO:0006351">
    <property type="term" value="P:DNA-templated transcription"/>
    <property type="evidence" value="ECO:0007669"/>
    <property type="project" value="InterPro"/>
</dbReference>
<keyword evidence="7" id="KW-1185">Reference proteome</keyword>
<dbReference type="InterPro" id="IPR009668">
    <property type="entry name" value="RNA_pol-assoc_fac_A49-like"/>
</dbReference>
<sequence length="172" mass="19097">MSSYRKKRESSSNLTNGDLSLSKSFKSSRLSMGGRIGDVVAVMNHSEIDESSAVFCEHVNRADNKVFTIKNAGTSDVKHIGREESAGDGFEYVLAFVNKRTKQVEYRPVSVIQFEAKYKPPAELLTGEKVQTKPDYSQNFARDNYAADRKSLTAVFGSQKKNKALEAAAEEM</sequence>
<dbReference type="GO" id="GO:0005730">
    <property type="term" value="C:nucleolus"/>
    <property type="evidence" value="ECO:0007669"/>
    <property type="project" value="UniProtKB-SubCell"/>
</dbReference>
<evidence type="ECO:0000256" key="3">
    <source>
        <dbReference type="ARBA" id="ARBA00022478"/>
    </source>
</evidence>
<reference evidence="8" key="1">
    <citation type="submission" date="2022-11" db="UniProtKB">
        <authorList>
            <consortium name="WormBaseParasite"/>
        </authorList>
    </citation>
    <scope>IDENTIFICATION</scope>
</reference>
<evidence type="ECO:0000313" key="8">
    <source>
        <dbReference type="WBParaSite" id="jg11504"/>
    </source>
</evidence>
<proteinExistence type="inferred from homology"/>
<organism evidence="7 8">
    <name type="scientific">Ditylenchus dipsaci</name>
    <dbReference type="NCBI Taxonomy" id="166011"/>
    <lineage>
        <taxon>Eukaryota</taxon>
        <taxon>Metazoa</taxon>
        <taxon>Ecdysozoa</taxon>
        <taxon>Nematoda</taxon>
        <taxon>Chromadorea</taxon>
        <taxon>Rhabditida</taxon>
        <taxon>Tylenchina</taxon>
        <taxon>Tylenchomorpha</taxon>
        <taxon>Sphaerularioidea</taxon>
        <taxon>Anguinidae</taxon>
        <taxon>Anguininae</taxon>
        <taxon>Ditylenchus</taxon>
    </lineage>
</organism>
<evidence type="ECO:0000256" key="1">
    <source>
        <dbReference type="ARBA" id="ARBA00004604"/>
    </source>
</evidence>
<dbReference type="WBParaSite" id="jg11504">
    <property type="protein sequence ID" value="jg11504"/>
    <property type="gene ID" value="jg11504"/>
</dbReference>
<keyword evidence="5" id="KW-0539">Nucleus</keyword>
<accession>A0A915CRR6</accession>
<comment type="subcellular location">
    <subcellularLocation>
        <location evidence="1">Nucleus</location>
        <location evidence="1">Nucleolus</location>
    </subcellularLocation>
</comment>
<dbReference type="Proteomes" id="UP000887574">
    <property type="component" value="Unplaced"/>
</dbReference>
<name>A0A915CRR6_9BILA</name>
<dbReference type="GO" id="GO:0003677">
    <property type="term" value="F:DNA binding"/>
    <property type="evidence" value="ECO:0007669"/>
    <property type="project" value="InterPro"/>
</dbReference>
<comment type="similarity">
    <text evidence="2">Belongs to the eukaryotic RPA49/POLR1E RNA polymerase subunit family.</text>
</comment>
<keyword evidence="4" id="KW-0804">Transcription</keyword>
<evidence type="ECO:0000256" key="5">
    <source>
        <dbReference type="ARBA" id="ARBA00023242"/>
    </source>
</evidence>
<dbReference type="GO" id="GO:0000428">
    <property type="term" value="C:DNA-directed RNA polymerase complex"/>
    <property type="evidence" value="ECO:0007669"/>
    <property type="project" value="UniProtKB-KW"/>
</dbReference>
<dbReference type="AlphaFoldDB" id="A0A915CRR6"/>
<evidence type="ECO:0000313" key="7">
    <source>
        <dbReference type="Proteomes" id="UP000887574"/>
    </source>
</evidence>
<evidence type="ECO:0000256" key="2">
    <source>
        <dbReference type="ARBA" id="ARBA00009430"/>
    </source>
</evidence>
<keyword evidence="3" id="KW-0240">DNA-directed RNA polymerase</keyword>
<evidence type="ECO:0000256" key="4">
    <source>
        <dbReference type="ARBA" id="ARBA00023163"/>
    </source>
</evidence>
<evidence type="ECO:0000256" key="6">
    <source>
        <dbReference type="SAM" id="MobiDB-lite"/>
    </source>
</evidence>
<protein>
    <submittedName>
        <fullName evidence="8">Uncharacterized protein</fullName>
    </submittedName>
</protein>
<dbReference type="Pfam" id="PF06870">
    <property type="entry name" value="RNA_pol_I_A49"/>
    <property type="match status" value="1"/>
</dbReference>
<feature type="region of interest" description="Disordered" evidence="6">
    <location>
        <begin position="1"/>
        <end position="21"/>
    </location>
</feature>